<keyword evidence="4" id="KW-1185">Reference proteome</keyword>
<dbReference type="InterPro" id="IPR047118">
    <property type="entry name" value="Fbxo7"/>
</dbReference>
<feature type="compositionally biased region" description="Basic and acidic residues" evidence="1">
    <location>
        <begin position="94"/>
        <end position="106"/>
    </location>
</feature>
<dbReference type="InterPro" id="IPR029071">
    <property type="entry name" value="Ubiquitin-like_domsf"/>
</dbReference>
<evidence type="ECO:0000313" key="4">
    <source>
        <dbReference type="Proteomes" id="UP000025227"/>
    </source>
</evidence>
<feature type="domain" description="Ubiquitin-like" evidence="3">
    <location>
        <begin position="1"/>
        <end position="74"/>
    </location>
</feature>
<dbReference type="PANTHER" id="PTHR15537">
    <property type="entry name" value="F-BOX ONLY PROTEIN 7"/>
    <property type="match status" value="1"/>
</dbReference>
<dbReference type="GO" id="GO:1903599">
    <property type="term" value="P:positive regulation of autophagy of mitochondrion"/>
    <property type="evidence" value="ECO:0007669"/>
    <property type="project" value="TreeGrafter"/>
</dbReference>
<keyword evidence="2" id="KW-0812">Transmembrane</keyword>
<feature type="region of interest" description="Disordered" evidence="1">
    <location>
        <begin position="81"/>
        <end position="106"/>
    </location>
</feature>
<dbReference type="PANTHER" id="PTHR15537:SF2">
    <property type="entry name" value="F-BOX ONLY PROTEIN 7"/>
    <property type="match status" value="1"/>
</dbReference>
<dbReference type="InterPro" id="IPR000626">
    <property type="entry name" value="Ubiquitin-like_dom"/>
</dbReference>
<dbReference type="GO" id="GO:0019901">
    <property type="term" value="F:protein kinase binding"/>
    <property type="evidence" value="ECO:0007669"/>
    <property type="project" value="InterPro"/>
</dbReference>
<reference evidence="5" key="1">
    <citation type="submission" date="2020-12" db="UniProtKB">
        <authorList>
            <consortium name="WormBaseParasite"/>
        </authorList>
    </citation>
    <scope>IDENTIFICATION</scope>
    <source>
        <strain evidence="5">MHco3</strain>
    </source>
</reference>
<dbReference type="SUPFAM" id="SSF54236">
    <property type="entry name" value="Ubiquitin-like"/>
    <property type="match status" value="1"/>
</dbReference>
<dbReference type="Proteomes" id="UP000025227">
    <property type="component" value="Unplaced"/>
</dbReference>
<proteinExistence type="predicted"/>
<feature type="region of interest" description="Disordered" evidence="1">
    <location>
        <begin position="334"/>
        <end position="362"/>
    </location>
</feature>
<evidence type="ECO:0000259" key="3">
    <source>
        <dbReference type="PROSITE" id="PS50053"/>
    </source>
</evidence>
<dbReference type="WBParaSite" id="HCON_00118480-00001">
    <property type="protein sequence ID" value="HCON_00118480-00001"/>
    <property type="gene ID" value="HCON_00118480"/>
</dbReference>
<dbReference type="OrthoDB" id="5863436at2759"/>
<protein>
    <submittedName>
        <fullName evidence="5">Ubiquitin-like domain-containing protein</fullName>
    </submittedName>
</protein>
<dbReference type="PROSITE" id="PS50053">
    <property type="entry name" value="UBIQUITIN_2"/>
    <property type="match status" value="1"/>
</dbReference>
<feature type="compositionally biased region" description="Pro residues" evidence="1">
    <location>
        <begin position="335"/>
        <end position="362"/>
    </location>
</feature>
<evidence type="ECO:0000313" key="5">
    <source>
        <dbReference type="WBParaSite" id="HCON_00118480-00001"/>
    </source>
</evidence>
<dbReference type="Gene3D" id="3.10.20.90">
    <property type="entry name" value="Phosphatidylinositol 3-kinase Catalytic Subunit, Chain A, domain 1"/>
    <property type="match status" value="1"/>
</dbReference>
<feature type="region of interest" description="Disordered" evidence="1">
    <location>
        <begin position="400"/>
        <end position="434"/>
    </location>
</feature>
<dbReference type="OMA" id="CQKANES"/>
<keyword evidence="2" id="KW-0472">Membrane</keyword>
<accession>A0A7I5EB96</accession>
<evidence type="ECO:0000256" key="1">
    <source>
        <dbReference type="SAM" id="MobiDB-lite"/>
    </source>
</evidence>
<evidence type="ECO:0000256" key="2">
    <source>
        <dbReference type="SAM" id="Phobius"/>
    </source>
</evidence>
<keyword evidence="2" id="KW-1133">Transmembrane helix</keyword>
<feature type="transmembrane region" description="Helical" evidence="2">
    <location>
        <begin position="161"/>
        <end position="186"/>
    </location>
</feature>
<dbReference type="AlphaFoldDB" id="A0A7I5EB96"/>
<sequence length="434" mass="47340">MKVSVKNRADGTVFQVELDSNATIGELRSKIVSHIGVSCDPRSLKLSLGAQLLDYTDSATLKSAGIVSGDRLFLEIGSHTSEPMECGSQASDTGTRDVGHEPPKKSDEEIDATIEFRDNVVRATRDYLEGSGYSNSSLQSWSSTHVAGAELGFELRARNRALNIFVVITTLPLPSLSAIVNVGRIVDLSRKLLSSFTVQPASIKDNVISGVAVALSASEATGVTLIHLLSLRCIREQILAHMVPRAVTRLSGVSRLLRSILQAPSVDRTFWLHVLSRDFGQMKVQEAQSAGKTFRNKYEEEYSRQKSAHRGSPLLDHAYTPPIFRPDAPIYQPQPIHPNPSPNPHGPLFPAPDPLQPIPDPMNPLAQPPRVNPFGPGAPFPGQGGPIGPFGGRNIFDPFDPDNREIFPGRPNQGVPRGGPRHFPANRWDRNDFI</sequence>
<organism evidence="4 5">
    <name type="scientific">Haemonchus contortus</name>
    <name type="common">Barber pole worm</name>
    <dbReference type="NCBI Taxonomy" id="6289"/>
    <lineage>
        <taxon>Eukaryota</taxon>
        <taxon>Metazoa</taxon>
        <taxon>Ecdysozoa</taxon>
        <taxon>Nematoda</taxon>
        <taxon>Chromadorea</taxon>
        <taxon>Rhabditida</taxon>
        <taxon>Rhabditina</taxon>
        <taxon>Rhabditomorpha</taxon>
        <taxon>Strongyloidea</taxon>
        <taxon>Trichostrongylidae</taxon>
        <taxon>Haemonchus</taxon>
    </lineage>
</organism>
<name>A0A7I5EB96_HAECO</name>